<dbReference type="OrthoDB" id="9800856at2"/>
<keyword evidence="2" id="KW-0378">Hydrolase</keyword>
<dbReference type="InterPro" id="IPR050563">
    <property type="entry name" value="4-hydroxybenzoyl-CoA_TE"/>
</dbReference>
<dbReference type="HOGENOM" id="CLU_101141_4_3_10"/>
<dbReference type="AlphaFoldDB" id="X5DEZ4"/>
<protein>
    <submittedName>
        <fullName evidence="2">Acyl-CoA thioester hydrolase</fullName>
    </submittedName>
    <submittedName>
        <fullName evidence="1">Thioesterase</fullName>
    </submittedName>
</protein>
<evidence type="ECO:0000313" key="4">
    <source>
        <dbReference type="Proteomes" id="UP000181981"/>
    </source>
</evidence>
<dbReference type="Proteomes" id="UP000023772">
    <property type="component" value="Chromosome"/>
</dbReference>
<dbReference type="Gene3D" id="3.10.129.10">
    <property type="entry name" value="Hotdog Thioesterase"/>
    <property type="match status" value="1"/>
</dbReference>
<reference evidence="1 3" key="1">
    <citation type="submission" date="2014-03" db="EMBL/GenBank/DDBJ databases">
        <title>Complete genome sequence of a deeply braunched marine Bacteroidia bacterium Draconibacterium orientale type strain FH5T.</title>
        <authorList>
            <person name="Li X."/>
            <person name="Wang X."/>
            <person name="Xie Z."/>
            <person name="Du Z."/>
            <person name="Chen G."/>
        </authorList>
    </citation>
    <scope>NUCLEOTIDE SEQUENCE [LARGE SCALE GENOMIC DNA]</scope>
    <source>
        <strain evidence="1 3">FH5</strain>
    </source>
</reference>
<dbReference type="CDD" id="cd00586">
    <property type="entry name" value="4HBT"/>
    <property type="match status" value="1"/>
</dbReference>
<sequence>MQKLKFQEPVYTYHIDFVGHVNNIIYVQWLENARVKLIEAMGLSIAQIAVDDDILPIITETNIQYKKPFFLSNEVHVEVWVSEIFNVSANFKFRFRNEKGEICSTAQQKVLFIDRGTQRPSRKFVKYRELFEKYLLKDSEI</sequence>
<dbReference type="Proteomes" id="UP000181981">
    <property type="component" value="Unassembled WGS sequence"/>
</dbReference>
<dbReference type="SUPFAM" id="SSF54637">
    <property type="entry name" value="Thioesterase/thiol ester dehydrase-isomerase"/>
    <property type="match status" value="1"/>
</dbReference>
<evidence type="ECO:0000313" key="2">
    <source>
        <dbReference type="EMBL" id="SET50922.1"/>
    </source>
</evidence>
<dbReference type="STRING" id="1168034.FH5T_03185"/>
<dbReference type="PANTHER" id="PTHR31793:SF24">
    <property type="entry name" value="LONG-CHAIN ACYL-COA THIOESTERASE FADM"/>
    <property type="match status" value="1"/>
</dbReference>
<name>X5DEZ4_9BACT</name>
<dbReference type="PANTHER" id="PTHR31793">
    <property type="entry name" value="4-HYDROXYBENZOYL-COA THIOESTERASE FAMILY MEMBER"/>
    <property type="match status" value="1"/>
</dbReference>
<dbReference type="eggNOG" id="COG0824">
    <property type="taxonomic scope" value="Bacteria"/>
</dbReference>
<dbReference type="InterPro" id="IPR029069">
    <property type="entry name" value="HotDog_dom_sf"/>
</dbReference>
<reference evidence="2 4" key="2">
    <citation type="submission" date="2016-10" db="EMBL/GenBank/DDBJ databases">
        <authorList>
            <person name="de Groot N.N."/>
        </authorList>
    </citation>
    <scope>NUCLEOTIDE SEQUENCE [LARGE SCALE GENOMIC DNA]</scope>
    <source>
        <strain evidence="2 4">DSM 25947</strain>
    </source>
</reference>
<dbReference type="EMBL" id="CP007451">
    <property type="protein sequence ID" value="AHW58937.1"/>
    <property type="molecule type" value="Genomic_DNA"/>
</dbReference>
<accession>X5DEZ4</accession>
<organism evidence="2 4">
    <name type="scientific">Draconibacterium orientale</name>
    <dbReference type="NCBI Taxonomy" id="1168034"/>
    <lineage>
        <taxon>Bacteria</taxon>
        <taxon>Pseudomonadati</taxon>
        <taxon>Bacteroidota</taxon>
        <taxon>Bacteroidia</taxon>
        <taxon>Marinilabiliales</taxon>
        <taxon>Prolixibacteraceae</taxon>
        <taxon>Draconibacterium</taxon>
    </lineage>
</organism>
<keyword evidence="3" id="KW-1185">Reference proteome</keyword>
<dbReference type="Pfam" id="PF13279">
    <property type="entry name" value="4HBT_2"/>
    <property type="match status" value="1"/>
</dbReference>
<evidence type="ECO:0000313" key="3">
    <source>
        <dbReference type="Proteomes" id="UP000023772"/>
    </source>
</evidence>
<dbReference type="GO" id="GO:0047617">
    <property type="term" value="F:fatty acyl-CoA hydrolase activity"/>
    <property type="evidence" value="ECO:0007669"/>
    <property type="project" value="TreeGrafter"/>
</dbReference>
<dbReference type="KEGG" id="dori:FH5T_03185"/>
<dbReference type="EMBL" id="FOHT01000015">
    <property type="protein sequence ID" value="SET50922.1"/>
    <property type="molecule type" value="Genomic_DNA"/>
</dbReference>
<proteinExistence type="predicted"/>
<dbReference type="RefSeq" id="WP_038555565.1">
    <property type="nucleotide sequence ID" value="NZ_CAXXJF010000003.1"/>
</dbReference>
<evidence type="ECO:0000313" key="1">
    <source>
        <dbReference type="EMBL" id="AHW58937.1"/>
    </source>
</evidence>
<gene>
    <name evidence="1" type="ORF">FH5T_03185</name>
    <name evidence="2" type="ORF">SAMN05444285_11510</name>
</gene>